<dbReference type="InterPro" id="IPR029026">
    <property type="entry name" value="tRNA_m1G_MTases_N"/>
</dbReference>
<comment type="function">
    <text evidence="6">Methylates the ribose at the nucleotide 34 wobble position in the two leucyl isoacceptors tRNA(Leu)(CmAA) and tRNA(Leu)(cmnm5UmAA). Catalyzes the methyl transfer from S-adenosyl-L-methionine to the 2'-OH of the wobble nucleotide.</text>
</comment>
<feature type="binding site" evidence="6 7">
    <location>
        <position position="128"/>
    </location>
    <ligand>
        <name>S-adenosyl-L-methionine</name>
        <dbReference type="ChEBI" id="CHEBI:59789"/>
    </ligand>
</feature>
<dbReference type="Gene3D" id="3.40.1280.10">
    <property type="match status" value="1"/>
</dbReference>
<keyword evidence="1 6" id="KW-0963">Cytoplasm</keyword>
<keyword evidence="4 6" id="KW-0949">S-adenosyl-L-methionine</keyword>
<name>A0A6J4RPS3_9SPHN</name>
<evidence type="ECO:0000256" key="2">
    <source>
        <dbReference type="ARBA" id="ARBA00022603"/>
    </source>
</evidence>
<accession>A0A6J4RPS3</accession>
<protein>
    <recommendedName>
        <fullName evidence="6">tRNA (cytidine(34)-2'-O)-methyltransferase</fullName>
        <ecNumber evidence="6">2.1.1.207</ecNumber>
    </recommendedName>
    <alternativeName>
        <fullName evidence="6">tRNA (cytidine/uridine-2'-O-)-methyltransferase TrmL</fullName>
    </alternativeName>
</protein>
<dbReference type="GO" id="GO:0005737">
    <property type="term" value="C:cytoplasm"/>
    <property type="evidence" value="ECO:0007669"/>
    <property type="project" value="UniProtKB-SubCell"/>
</dbReference>
<evidence type="ECO:0000256" key="7">
    <source>
        <dbReference type="PIRSR" id="PIRSR029256-1"/>
    </source>
</evidence>
<feature type="binding site" evidence="6 7">
    <location>
        <position position="120"/>
    </location>
    <ligand>
        <name>S-adenosyl-L-methionine</name>
        <dbReference type="ChEBI" id="CHEBI:59789"/>
    </ligand>
</feature>
<evidence type="ECO:0000313" key="9">
    <source>
        <dbReference type="EMBL" id="CAA9478656.1"/>
    </source>
</evidence>
<keyword evidence="3 6" id="KW-0808">Transferase</keyword>
<dbReference type="GO" id="GO:0008757">
    <property type="term" value="F:S-adenosylmethionine-dependent methyltransferase activity"/>
    <property type="evidence" value="ECO:0007669"/>
    <property type="project" value="UniProtKB-UniRule"/>
</dbReference>
<feature type="binding site" evidence="6 7">
    <location>
        <position position="100"/>
    </location>
    <ligand>
        <name>S-adenosyl-L-methionine</name>
        <dbReference type="ChEBI" id="CHEBI:59789"/>
    </ligand>
</feature>
<dbReference type="InterPro" id="IPR016914">
    <property type="entry name" value="TrmL"/>
</dbReference>
<evidence type="ECO:0000256" key="1">
    <source>
        <dbReference type="ARBA" id="ARBA00022490"/>
    </source>
</evidence>
<dbReference type="PANTHER" id="PTHR42971:SF1">
    <property type="entry name" value="TRNA (CYTIDINE(34)-2'-O)-METHYLTRANSFERASE"/>
    <property type="match status" value="1"/>
</dbReference>
<reference evidence="9" key="1">
    <citation type="submission" date="2020-02" db="EMBL/GenBank/DDBJ databases">
        <authorList>
            <person name="Meier V. D."/>
        </authorList>
    </citation>
    <scope>NUCLEOTIDE SEQUENCE</scope>
    <source>
        <strain evidence="9">AVDCRST_MAG39</strain>
    </source>
</reference>
<dbReference type="InterPro" id="IPR001537">
    <property type="entry name" value="SpoU_MeTrfase"/>
</dbReference>
<dbReference type="Pfam" id="PF00588">
    <property type="entry name" value="SpoU_methylase"/>
    <property type="match status" value="1"/>
</dbReference>
<comment type="catalytic activity">
    <reaction evidence="6">
        <text>5-carboxymethylaminomethyluridine(34) in tRNA(Leu) + S-adenosyl-L-methionine = 5-carboxymethylaminomethyl-2'-O-methyluridine(34) in tRNA(Leu) + S-adenosyl-L-homocysteine + H(+)</text>
        <dbReference type="Rhea" id="RHEA:43088"/>
        <dbReference type="Rhea" id="RHEA-COMP:10333"/>
        <dbReference type="Rhea" id="RHEA-COMP:10334"/>
        <dbReference type="ChEBI" id="CHEBI:15378"/>
        <dbReference type="ChEBI" id="CHEBI:57856"/>
        <dbReference type="ChEBI" id="CHEBI:59789"/>
        <dbReference type="ChEBI" id="CHEBI:74508"/>
        <dbReference type="ChEBI" id="CHEBI:74511"/>
        <dbReference type="EC" id="2.1.1.207"/>
    </reaction>
</comment>
<dbReference type="EMBL" id="CADCVW010000001">
    <property type="protein sequence ID" value="CAA9478656.1"/>
    <property type="molecule type" value="Genomic_DNA"/>
</dbReference>
<sequence length="151" mass="15885">MSVRVALHQPDQPGNVGSVLRLGACLRVGVDLIHPCGFAFSRRAVRRAAMDYGELASLAEHANYVAFRAALPGRLVLLTTRGATALPAARFEPGDTLLLGSESAGAPDEAHADADLRVRIPLAAGARSLNLALSAAIALGEALRQLEEWPE</sequence>
<dbReference type="EC" id="2.1.1.207" evidence="6"/>
<comment type="similarity">
    <text evidence="6">Belongs to the class IV-like SAM-binding methyltransferase superfamily. RNA methyltransferase TrmH family. TrmL subfamily.</text>
</comment>
<dbReference type="HAMAP" id="MF_01885">
    <property type="entry name" value="tRNA_methyltr_TrmL"/>
    <property type="match status" value="1"/>
</dbReference>
<comment type="catalytic activity">
    <reaction evidence="6">
        <text>cytidine(34) in tRNA + S-adenosyl-L-methionine = 2'-O-methylcytidine(34) in tRNA + S-adenosyl-L-homocysteine + H(+)</text>
        <dbReference type="Rhea" id="RHEA:43084"/>
        <dbReference type="Rhea" id="RHEA-COMP:10331"/>
        <dbReference type="Rhea" id="RHEA-COMP:10332"/>
        <dbReference type="ChEBI" id="CHEBI:15378"/>
        <dbReference type="ChEBI" id="CHEBI:57856"/>
        <dbReference type="ChEBI" id="CHEBI:59789"/>
        <dbReference type="ChEBI" id="CHEBI:74495"/>
        <dbReference type="ChEBI" id="CHEBI:82748"/>
        <dbReference type="EC" id="2.1.1.207"/>
    </reaction>
</comment>
<feature type="binding site" evidence="6 7">
    <location>
        <position position="78"/>
    </location>
    <ligand>
        <name>S-adenosyl-L-methionine</name>
        <dbReference type="ChEBI" id="CHEBI:59789"/>
    </ligand>
</feature>
<keyword evidence="2 6" id="KW-0489">Methyltransferase</keyword>
<organism evidence="9">
    <name type="scientific">uncultured Sphingomonadaceae bacterium</name>
    <dbReference type="NCBI Taxonomy" id="169976"/>
    <lineage>
        <taxon>Bacteria</taxon>
        <taxon>Pseudomonadati</taxon>
        <taxon>Pseudomonadota</taxon>
        <taxon>Alphaproteobacteria</taxon>
        <taxon>Sphingomonadales</taxon>
        <taxon>Sphingomonadaceae</taxon>
        <taxon>environmental samples</taxon>
    </lineage>
</organism>
<dbReference type="AlphaFoldDB" id="A0A6J4RPS3"/>
<dbReference type="SUPFAM" id="SSF75217">
    <property type="entry name" value="alpha/beta knot"/>
    <property type="match status" value="1"/>
</dbReference>
<dbReference type="GO" id="GO:0002130">
    <property type="term" value="P:wobble position ribose methylation"/>
    <property type="evidence" value="ECO:0007669"/>
    <property type="project" value="TreeGrafter"/>
</dbReference>
<dbReference type="InterPro" id="IPR029028">
    <property type="entry name" value="Alpha/beta_knot_MTases"/>
</dbReference>
<evidence type="ECO:0000256" key="4">
    <source>
        <dbReference type="ARBA" id="ARBA00022691"/>
    </source>
</evidence>
<comment type="subunit">
    <text evidence="6">Homodimer.</text>
</comment>
<gene>
    <name evidence="6" type="primary">trmL</name>
    <name evidence="9" type="ORF">AVDCRST_MAG39-29</name>
</gene>
<comment type="subcellular location">
    <subcellularLocation>
        <location evidence="6">Cytoplasm</location>
    </subcellularLocation>
</comment>
<dbReference type="GO" id="GO:0008175">
    <property type="term" value="F:tRNA methyltransferase activity"/>
    <property type="evidence" value="ECO:0007669"/>
    <property type="project" value="UniProtKB-UniRule"/>
</dbReference>
<dbReference type="PIRSF" id="PIRSF029256">
    <property type="entry name" value="SpoU_TrmH_prd"/>
    <property type="match status" value="1"/>
</dbReference>
<evidence type="ECO:0000256" key="5">
    <source>
        <dbReference type="ARBA" id="ARBA00022694"/>
    </source>
</evidence>
<feature type="domain" description="tRNA/rRNA methyltransferase SpoU type" evidence="8">
    <location>
        <begin position="3"/>
        <end position="139"/>
    </location>
</feature>
<keyword evidence="5 6" id="KW-0819">tRNA processing</keyword>
<evidence type="ECO:0000259" key="8">
    <source>
        <dbReference type="Pfam" id="PF00588"/>
    </source>
</evidence>
<dbReference type="PANTHER" id="PTHR42971">
    <property type="entry name" value="TRNA (CYTIDINE(34)-2'-O)-METHYLTRANSFERASE"/>
    <property type="match status" value="1"/>
</dbReference>
<proteinExistence type="inferred from homology"/>
<evidence type="ECO:0000256" key="6">
    <source>
        <dbReference type="HAMAP-Rule" id="MF_01885"/>
    </source>
</evidence>
<dbReference type="GO" id="GO:0003723">
    <property type="term" value="F:RNA binding"/>
    <property type="evidence" value="ECO:0007669"/>
    <property type="project" value="InterPro"/>
</dbReference>
<evidence type="ECO:0000256" key="3">
    <source>
        <dbReference type="ARBA" id="ARBA00022679"/>
    </source>
</evidence>